<dbReference type="PANTHER" id="PTHR40266:SF2">
    <property type="entry name" value="TOXIN HIGB-1"/>
    <property type="match status" value="1"/>
</dbReference>
<accession>A0A6J5D1J6</accession>
<dbReference type="GO" id="GO:0016787">
    <property type="term" value="F:hydrolase activity"/>
    <property type="evidence" value="ECO:0007669"/>
    <property type="project" value="UniProtKB-KW"/>
</dbReference>
<dbReference type="InterPro" id="IPR007711">
    <property type="entry name" value="HigB-1"/>
</dbReference>
<dbReference type="EMBL" id="CADIKH010000002">
    <property type="protein sequence ID" value="CAB3747231.1"/>
    <property type="molecule type" value="Genomic_DNA"/>
</dbReference>
<evidence type="ECO:0000313" key="1">
    <source>
        <dbReference type="EMBL" id="CAB3747231.1"/>
    </source>
</evidence>
<dbReference type="Proteomes" id="UP000494363">
    <property type="component" value="Unassembled WGS sequence"/>
</dbReference>
<gene>
    <name evidence="1" type="primary">higB</name>
    <name evidence="1" type="ORF">LMG29542_00357</name>
</gene>
<keyword evidence="1" id="KW-0378">Hydrolase</keyword>
<protein>
    <submittedName>
        <fullName evidence="1">Endoribonuclease HigB</fullName>
        <ecNumber evidence="1">3.1.-.-</ecNumber>
    </submittedName>
</protein>
<sequence length="92" mass="10606">MIKSFRHKGLERFFLTGCESGIQPSHAAKLRRQLGVLNRAKCPANMNQFGWGLHELQGTRKHCWSVQVNGNWRLTFGFDEGDAVLVNYEDYH</sequence>
<dbReference type="PANTHER" id="PTHR40266">
    <property type="entry name" value="TOXIN HIGB-1"/>
    <property type="match status" value="1"/>
</dbReference>
<dbReference type="SUPFAM" id="SSF143011">
    <property type="entry name" value="RelE-like"/>
    <property type="match status" value="1"/>
</dbReference>
<reference evidence="1 2" key="1">
    <citation type="submission" date="2020-04" db="EMBL/GenBank/DDBJ databases">
        <authorList>
            <person name="De Canck E."/>
        </authorList>
    </citation>
    <scope>NUCLEOTIDE SEQUENCE [LARGE SCALE GENOMIC DNA]</scope>
    <source>
        <strain evidence="1 2">LMG 29542</strain>
    </source>
</reference>
<dbReference type="Pfam" id="PF05015">
    <property type="entry name" value="HigB-like_toxin"/>
    <property type="match status" value="1"/>
</dbReference>
<dbReference type="Gene3D" id="3.30.2310.20">
    <property type="entry name" value="RelE-like"/>
    <property type="match status" value="1"/>
</dbReference>
<dbReference type="InterPro" id="IPR035093">
    <property type="entry name" value="RelE/ParE_toxin_dom_sf"/>
</dbReference>
<organism evidence="1 2">
    <name type="scientific">Paraburkholderia humisilvae</name>
    <dbReference type="NCBI Taxonomy" id="627669"/>
    <lineage>
        <taxon>Bacteria</taxon>
        <taxon>Pseudomonadati</taxon>
        <taxon>Pseudomonadota</taxon>
        <taxon>Betaproteobacteria</taxon>
        <taxon>Burkholderiales</taxon>
        <taxon>Burkholderiaceae</taxon>
        <taxon>Paraburkholderia</taxon>
    </lineage>
</organism>
<name>A0A6J5D1J6_9BURK</name>
<dbReference type="RefSeq" id="WP_175224578.1">
    <property type="nucleotide sequence ID" value="NZ_CADIKH010000002.1"/>
</dbReference>
<evidence type="ECO:0000313" key="2">
    <source>
        <dbReference type="Proteomes" id="UP000494363"/>
    </source>
</evidence>
<dbReference type="AlphaFoldDB" id="A0A6J5D1J6"/>
<keyword evidence="2" id="KW-1185">Reference proteome</keyword>
<proteinExistence type="predicted"/>
<dbReference type="EC" id="3.1.-.-" evidence="1"/>